<protein>
    <submittedName>
        <fullName evidence="4">Histidine kinase</fullName>
    </submittedName>
</protein>
<keyword evidence="4" id="KW-0808">Transferase</keyword>
<keyword evidence="5" id="KW-1185">Reference proteome</keyword>
<feature type="domain" description="Signal transduction histidine kinase internal region" evidence="2">
    <location>
        <begin position="762"/>
        <end position="841"/>
    </location>
</feature>
<organism evidence="4 5">
    <name type="scientific">Polaribacter marinus</name>
    <dbReference type="NCBI Taxonomy" id="2916838"/>
    <lineage>
        <taxon>Bacteria</taxon>
        <taxon>Pseudomonadati</taxon>
        <taxon>Bacteroidota</taxon>
        <taxon>Flavobacteriia</taxon>
        <taxon>Flavobacteriales</taxon>
        <taxon>Flavobacteriaceae</taxon>
    </lineage>
</organism>
<evidence type="ECO:0000256" key="1">
    <source>
        <dbReference type="SAM" id="Phobius"/>
    </source>
</evidence>
<comment type="caution">
    <text evidence="4">The sequence shown here is derived from an EMBL/GenBank/DDBJ whole genome shotgun (WGS) entry which is preliminary data.</text>
</comment>
<dbReference type="InterPro" id="IPR036890">
    <property type="entry name" value="HATPase_C_sf"/>
</dbReference>
<feature type="domain" description="Two component regulator three Y" evidence="3">
    <location>
        <begin position="652"/>
        <end position="708"/>
    </location>
</feature>
<proteinExistence type="predicted"/>
<dbReference type="InterPro" id="IPR011047">
    <property type="entry name" value="Quinoprotein_ADH-like_sf"/>
</dbReference>
<keyword evidence="1" id="KW-1133">Transmembrane helix</keyword>
<dbReference type="Gene3D" id="2.60.40.10">
    <property type="entry name" value="Immunoglobulins"/>
    <property type="match status" value="1"/>
</dbReference>
<dbReference type="EMBL" id="JAKQYM010000009">
    <property type="protein sequence ID" value="MCI2229985.1"/>
    <property type="molecule type" value="Genomic_DNA"/>
</dbReference>
<feature type="transmembrane region" description="Helical" evidence="1">
    <location>
        <begin position="715"/>
        <end position="734"/>
    </location>
</feature>
<accession>A0A9X1VPP4</accession>
<dbReference type="Gene3D" id="2.130.10.10">
    <property type="entry name" value="YVTN repeat-like/Quinoprotein amine dehydrogenase"/>
    <property type="match status" value="3"/>
</dbReference>
<gene>
    <name evidence="4" type="ORF">MC378_12475</name>
</gene>
<evidence type="ECO:0000313" key="4">
    <source>
        <dbReference type="EMBL" id="MCI2229985.1"/>
    </source>
</evidence>
<dbReference type="GO" id="GO:0016020">
    <property type="term" value="C:membrane"/>
    <property type="evidence" value="ECO:0007669"/>
    <property type="project" value="InterPro"/>
</dbReference>
<dbReference type="SUPFAM" id="SSF50998">
    <property type="entry name" value="Quinoprotein alcohol dehydrogenase-like"/>
    <property type="match status" value="1"/>
</dbReference>
<dbReference type="GO" id="GO:0000155">
    <property type="term" value="F:phosphorelay sensor kinase activity"/>
    <property type="evidence" value="ECO:0007669"/>
    <property type="project" value="InterPro"/>
</dbReference>
<dbReference type="Proteomes" id="UP001139369">
    <property type="component" value="Unassembled WGS sequence"/>
</dbReference>
<dbReference type="Pfam" id="PF07495">
    <property type="entry name" value="Y_Y_Y"/>
    <property type="match status" value="1"/>
</dbReference>
<evidence type="ECO:0000259" key="3">
    <source>
        <dbReference type="Pfam" id="PF07495"/>
    </source>
</evidence>
<sequence>MFRFLVTFLVVLYYIPIVSQEPVAIHLSEKDGLPDKEFYNIIEDKQGFIWLCADKGLFRYDGKTFKNYTNKEKKGHSVFNLLEDNEGRIWCNNISGQFFYVEEGKLNTFIDLSLVLKGELTFFKVEKEHLIVFSQSVIYYINKNTKLIEKEHAFNTAISQPISIKKEMFIASIDSISVFNNKYDLKEKFSIKGKNESKLVEGRTKVFKIDSLLFINQVRGKINTFFKINFLEKKATKLENLKGVEKEQIYDVLNKDDQIWFSTTNGVWVYNWVNNKFKEERQFLKGKNVTKTITDKDGNFWFITLNNGVYVVPNIYIEKYAISEASKGISVLDKIDDHTLYFGSNNGNVGLYNIHTNTETTIVMPNKSRVSAIKYNPRKELSYIGKDINGYVLDHKTGLLKDVFKVSSVKNFLILENNDVHIVDHKNTYLLKEGNFKKLKYIYTNKRPYTSFYHKKDKSIYIAYVDGLVKNDSLRSSKTITYNNKPIYGLSITDTKDGILWVATFKDGIFGLKNDTVTHHFTTKNGLVSNRIEKIKADHNNLWIATDAGIQLLDTKTNIFKTLTKRDGIISYDISGIEIMKDKVVFSSSEGLFSVDKQNAFKEQKAVEVYFTEVEINEKETKLAANYKLGYNQNAIKFSFNVNGLKFNKKGKYKYRLLGFNKNWITTAIGETSVKYNSLPAGDYTFQVQPVLTETQIKNKIAALNFSIKNPFWKTWWFISGAVVFVFVSIILYYRRKIRKEEQQRLVEVKQLSLDKELIALKLENLRSQMNPHFIFNALNSIQEYIILNQKKLASEYLGKFANLIRTYLNHSIKGNITLQEEIDCLEMYLELEKLRFEEKLNYTIVSYGNLHPSDINIPTMLIQPYVENALKHGLLHRKINRVLKVNFHINDKTNVVKCIIIDNGVGREKAEKFKARSYKKHKPFATKATEDRLALLNYGKEKQVGVIITDLFEDNNPVGTQVTISIPFTTL</sequence>
<reference evidence="4" key="1">
    <citation type="submission" date="2022-02" db="EMBL/GenBank/DDBJ databases">
        <title>Polaribacter sp. MSW13, isolated from seawater.</title>
        <authorList>
            <person name="Kristyanto S."/>
            <person name="Jung J."/>
            <person name="Jeon C.O."/>
        </authorList>
    </citation>
    <scope>NUCLEOTIDE SEQUENCE</scope>
    <source>
        <strain evidence="4">MSW13</strain>
    </source>
</reference>
<dbReference type="InterPro" id="IPR015943">
    <property type="entry name" value="WD40/YVTN_repeat-like_dom_sf"/>
</dbReference>
<dbReference type="InterPro" id="IPR050640">
    <property type="entry name" value="Bact_2-comp_sensor_kinase"/>
</dbReference>
<name>A0A9X1VPP4_9FLAO</name>
<dbReference type="InterPro" id="IPR011123">
    <property type="entry name" value="Y_Y_Y"/>
</dbReference>
<dbReference type="Pfam" id="PF06580">
    <property type="entry name" value="His_kinase"/>
    <property type="match status" value="1"/>
</dbReference>
<evidence type="ECO:0000259" key="2">
    <source>
        <dbReference type="Pfam" id="PF06580"/>
    </source>
</evidence>
<dbReference type="AlphaFoldDB" id="A0A9X1VPP4"/>
<evidence type="ECO:0000313" key="5">
    <source>
        <dbReference type="Proteomes" id="UP001139369"/>
    </source>
</evidence>
<dbReference type="InterPro" id="IPR010559">
    <property type="entry name" value="Sig_transdc_His_kin_internal"/>
</dbReference>
<keyword evidence="1" id="KW-0472">Membrane</keyword>
<dbReference type="Gene3D" id="3.30.565.10">
    <property type="entry name" value="Histidine kinase-like ATPase, C-terminal domain"/>
    <property type="match status" value="1"/>
</dbReference>
<dbReference type="PANTHER" id="PTHR34220">
    <property type="entry name" value="SENSOR HISTIDINE KINASE YPDA"/>
    <property type="match status" value="1"/>
</dbReference>
<dbReference type="PANTHER" id="PTHR34220:SF7">
    <property type="entry name" value="SENSOR HISTIDINE KINASE YPDA"/>
    <property type="match status" value="1"/>
</dbReference>
<keyword evidence="1" id="KW-0812">Transmembrane</keyword>
<dbReference type="InterPro" id="IPR013783">
    <property type="entry name" value="Ig-like_fold"/>
</dbReference>
<keyword evidence="4" id="KW-0418">Kinase</keyword>
<dbReference type="RefSeq" id="WP_242179095.1">
    <property type="nucleotide sequence ID" value="NZ_JAKQYM010000009.1"/>
</dbReference>